<dbReference type="EMBL" id="OZ023703">
    <property type="protein sequence ID" value="CAK9872019.1"/>
    <property type="molecule type" value="Genomic_DNA"/>
</dbReference>
<proteinExistence type="predicted"/>
<name>A0ABP1BA99_9BRYO</name>
<gene>
    <name evidence="3" type="ORF">CSSPJE1EN2_LOCUS14616</name>
</gene>
<accession>A0ABP1BA99</accession>
<evidence type="ECO:0000256" key="2">
    <source>
        <dbReference type="SAM" id="SignalP"/>
    </source>
</evidence>
<keyword evidence="2" id="KW-0732">Signal</keyword>
<protein>
    <submittedName>
        <fullName evidence="3">Uncharacterized protein</fullName>
    </submittedName>
</protein>
<evidence type="ECO:0000313" key="4">
    <source>
        <dbReference type="Proteomes" id="UP001497522"/>
    </source>
</evidence>
<feature type="compositionally biased region" description="Basic and acidic residues" evidence="1">
    <location>
        <begin position="370"/>
        <end position="384"/>
    </location>
</feature>
<feature type="region of interest" description="Disordered" evidence="1">
    <location>
        <begin position="111"/>
        <end position="137"/>
    </location>
</feature>
<organism evidence="3 4">
    <name type="scientific">Sphagnum jensenii</name>
    <dbReference type="NCBI Taxonomy" id="128206"/>
    <lineage>
        <taxon>Eukaryota</taxon>
        <taxon>Viridiplantae</taxon>
        <taxon>Streptophyta</taxon>
        <taxon>Embryophyta</taxon>
        <taxon>Bryophyta</taxon>
        <taxon>Sphagnophytina</taxon>
        <taxon>Sphagnopsida</taxon>
        <taxon>Sphagnales</taxon>
        <taxon>Sphagnaceae</taxon>
        <taxon>Sphagnum</taxon>
    </lineage>
</organism>
<dbReference type="PROSITE" id="PS51257">
    <property type="entry name" value="PROKAR_LIPOPROTEIN"/>
    <property type="match status" value="1"/>
</dbReference>
<feature type="region of interest" description="Disordered" evidence="1">
    <location>
        <begin position="358"/>
        <end position="384"/>
    </location>
</feature>
<dbReference type="Proteomes" id="UP001497522">
    <property type="component" value="Chromosome 2"/>
</dbReference>
<evidence type="ECO:0000256" key="1">
    <source>
        <dbReference type="SAM" id="MobiDB-lite"/>
    </source>
</evidence>
<feature type="signal peptide" evidence="2">
    <location>
        <begin position="1"/>
        <end position="27"/>
    </location>
</feature>
<keyword evidence="4" id="KW-1185">Reference proteome</keyword>
<reference evidence="3 4" key="1">
    <citation type="submission" date="2024-03" db="EMBL/GenBank/DDBJ databases">
        <authorList>
            <consortium name="ELIXIR-Norway"/>
            <consortium name="Elixir Norway"/>
        </authorList>
    </citation>
    <scope>NUCLEOTIDE SEQUENCE [LARGE SCALE GENOMIC DNA]</scope>
</reference>
<feature type="chain" id="PRO_5045116182" evidence="2">
    <location>
        <begin position="28"/>
        <end position="384"/>
    </location>
</feature>
<sequence>MEGRRQVVLLWLALACFLACAVLHVSSAPPAAAGNANAGEGDSHASTWPRSWAKEKMVEKLSTLTDVSARYIYIYIVSLETREPWRLMRGRQEDEYLAAAAIETLTPLGTCRSSEDDGHPNVKETALETRDERDPSAEDVTKLAYEQYEVPKDTVSVKDAVAAKSAKTGERAKYTTEKVADVARGTSGTAKKVTYDATTAKAQELGATASQKAKETVNAAAETGKKAYKAAAQNSKAALDVITETATKTELVLEQALTTIRAAAELGKKMMNLKLKMMKRKVDQTLSDAATKQTKNEAEAAAEQAKKAYELAVEKTWEAAEAASGTLLEQTYDDATTGKVYRTSDEAHIEQAKAKYTEAKGAASKMAAETGEKLKNLEGEHEEL</sequence>
<evidence type="ECO:0000313" key="3">
    <source>
        <dbReference type="EMBL" id="CAK9872019.1"/>
    </source>
</evidence>
<feature type="compositionally biased region" description="Basic and acidic residues" evidence="1">
    <location>
        <begin position="113"/>
        <end position="137"/>
    </location>
</feature>